<dbReference type="EMBL" id="JAWDJX010000010">
    <property type="protein sequence ID" value="KAK3055074.1"/>
    <property type="molecule type" value="Genomic_DNA"/>
</dbReference>
<protein>
    <submittedName>
        <fullName evidence="3">Uncharacterized protein</fullName>
    </submittedName>
</protein>
<dbReference type="Proteomes" id="UP001271007">
    <property type="component" value="Unassembled WGS sequence"/>
</dbReference>
<name>A0AAJ0DRX9_9PEZI</name>
<proteinExistence type="inferred from homology"/>
<evidence type="ECO:0000313" key="3">
    <source>
        <dbReference type="EMBL" id="KAK3055074.1"/>
    </source>
</evidence>
<accession>A0AAJ0DRX9</accession>
<reference evidence="3" key="1">
    <citation type="submission" date="2023-04" db="EMBL/GenBank/DDBJ databases">
        <title>Black Yeasts Isolated from many extreme environments.</title>
        <authorList>
            <person name="Coleine C."/>
            <person name="Stajich J.E."/>
            <person name="Selbmann L."/>
        </authorList>
    </citation>
    <scope>NUCLEOTIDE SEQUENCE</scope>
    <source>
        <strain evidence="3">CCFEE 5312</strain>
    </source>
</reference>
<keyword evidence="1" id="KW-0560">Oxidoreductase</keyword>
<organism evidence="3 4">
    <name type="scientific">Extremus antarcticus</name>
    <dbReference type="NCBI Taxonomy" id="702011"/>
    <lineage>
        <taxon>Eukaryota</taxon>
        <taxon>Fungi</taxon>
        <taxon>Dikarya</taxon>
        <taxon>Ascomycota</taxon>
        <taxon>Pezizomycotina</taxon>
        <taxon>Dothideomycetes</taxon>
        <taxon>Dothideomycetidae</taxon>
        <taxon>Mycosphaerellales</taxon>
        <taxon>Extremaceae</taxon>
        <taxon>Extremus</taxon>
    </lineage>
</organism>
<evidence type="ECO:0000313" key="4">
    <source>
        <dbReference type="Proteomes" id="UP001271007"/>
    </source>
</evidence>
<dbReference type="PANTHER" id="PTHR34598:SF3">
    <property type="entry name" value="OXIDOREDUCTASE AN1597"/>
    <property type="match status" value="1"/>
</dbReference>
<dbReference type="AlphaFoldDB" id="A0AAJ0DRX9"/>
<dbReference type="GO" id="GO:0016491">
    <property type="term" value="F:oxidoreductase activity"/>
    <property type="evidence" value="ECO:0007669"/>
    <property type="project" value="UniProtKB-KW"/>
</dbReference>
<keyword evidence="4" id="KW-1185">Reference proteome</keyword>
<gene>
    <name evidence="3" type="ORF">LTR09_004234</name>
</gene>
<comment type="similarity">
    <text evidence="2">Belongs to the asaB hydroxylase/desaturase family.</text>
</comment>
<comment type="caution">
    <text evidence="3">The sequence shown here is derived from an EMBL/GenBank/DDBJ whole genome shotgun (WGS) entry which is preliminary data.</text>
</comment>
<dbReference type="InterPro" id="IPR044053">
    <property type="entry name" value="AsaB-like"/>
</dbReference>
<evidence type="ECO:0000256" key="2">
    <source>
        <dbReference type="ARBA" id="ARBA00023604"/>
    </source>
</evidence>
<dbReference type="PANTHER" id="PTHR34598">
    <property type="entry name" value="BLL6449 PROTEIN"/>
    <property type="match status" value="1"/>
</dbReference>
<sequence length="147" mass="16221">MYLKNTSSNNDSLIALRKGFKFRDGIKPTSPSRWAGKLQAKIATQTVTATVGYHLEVARGGAAVWCPGTVGDKRRPHDHQAVKITNIRENQSDFELDTHGFEVRPFSTSATDFDDNAAIAEHYYPEVCAHVQKVYVRGAASQTDPAE</sequence>
<evidence type="ECO:0000256" key="1">
    <source>
        <dbReference type="ARBA" id="ARBA00023002"/>
    </source>
</evidence>